<proteinExistence type="predicted"/>
<keyword evidence="1" id="KW-0812">Transmembrane</keyword>
<gene>
    <name evidence="2" type="primary">Acey_s0027.g1507</name>
    <name evidence="2" type="ORF">Y032_0027g1507</name>
</gene>
<dbReference type="Proteomes" id="UP000024635">
    <property type="component" value="Unassembled WGS sequence"/>
</dbReference>
<keyword evidence="3" id="KW-1185">Reference proteome</keyword>
<accession>A0A016UT97</accession>
<evidence type="ECO:0000313" key="2">
    <source>
        <dbReference type="EMBL" id="EYC18415.1"/>
    </source>
</evidence>
<reference evidence="3" key="1">
    <citation type="journal article" date="2015" name="Nat. Genet.">
        <title>The genome and transcriptome of the zoonotic hookworm Ancylostoma ceylanicum identify infection-specific gene families.</title>
        <authorList>
            <person name="Schwarz E.M."/>
            <person name="Hu Y."/>
            <person name="Antoshechkin I."/>
            <person name="Miller M.M."/>
            <person name="Sternberg P.W."/>
            <person name="Aroian R.V."/>
        </authorList>
    </citation>
    <scope>NUCLEOTIDE SEQUENCE</scope>
    <source>
        <strain evidence="3">HY135</strain>
    </source>
</reference>
<evidence type="ECO:0000313" key="3">
    <source>
        <dbReference type="Proteomes" id="UP000024635"/>
    </source>
</evidence>
<organism evidence="2 3">
    <name type="scientific">Ancylostoma ceylanicum</name>
    <dbReference type="NCBI Taxonomy" id="53326"/>
    <lineage>
        <taxon>Eukaryota</taxon>
        <taxon>Metazoa</taxon>
        <taxon>Ecdysozoa</taxon>
        <taxon>Nematoda</taxon>
        <taxon>Chromadorea</taxon>
        <taxon>Rhabditida</taxon>
        <taxon>Rhabditina</taxon>
        <taxon>Rhabditomorpha</taxon>
        <taxon>Strongyloidea</taxon>
        <taxon>Ancylostomatidae</taxon>
        <taxon>Ancylostomatinae</taxon>
        <taxon>Ancylostoma</taxon>
    </lineage>
</organism>
<keyword evidence="1" id="KW-0472">Membrane</keyword>
<feature type="transmembrane region" description="Helical" evidence="1">
    <location>
        <begin position="32"/>
        <end position="50"/>
    </location>
</feature>
<dbReference type="AlphaFoldDB" id="A0A016UT97"/>
<evidence type="ECO:0000256" key="1">
    <source>
        <dbReference type="SAM" id="Phobius"/>
    </source>
</evidence>
<protein>
    <submittedName>
        <fullName evidence="2">Uncharacterized protein</fullName>
    </submittedName>
</protein>
<sequence length="91" mass="10097">MGIRPSSLSLAMVTPVLSLFSAAEYQCRLFFAFLYFLVVCIVLFVCLFVPTQHARDSSLFSPCSGCQMLNEALTRVSALFKRLFGAHTIVP</sequence>
<keyword evidence="1" id="KW-1133">Transmembrane helix</keyword>
<name>A0A016UT97_9BILA</name>
<dbReference type="EMBL" id="JARK01001363">
    <property type="protein sequence ID" value="EYC18415.1"/>
    <property type="molecule type" value="Genomic_DNA"/>
</dbReference>
<comment type="caution">
    <text evidence="2">The sequence shown here is derived from an EMBL/GenBank/DDBJ whole genome shotgun (WGS) entry which is preliminary data.</text>
</comment>